<feature type="domain" description="ATPase AAA-type core" evidence="3">
    <location>
        <begin position="280"/>
        <end position="319"/>
    </location>
</feature>
<accession>A0A4Y1X3H8</accession>
<dbReference type="InterPro" id="IPR041685">
    <property type="entry name" value="AAA_GajA/Old/RecF-like"/>
</dbReference>
<evidence type="ECO:0000313" key="5">
    <source>
        <dbReference type="Proteomes" id="UP000319374"/>
    </source>
</evidence>
<dbReference type="SUPFAM" id="SSF52540">
    <property type="entry name" value="P-loop containing nucleoside triphosphate hydrolases"/>
    <property type="match status" value="1"/>
</dbReference>
<dbReference type="PANTHER" id="PTHR43581:SF2">
    <property type="entry name" value="EXCINUCLEASE ATPASE SUBUNIT"/>
    <property type="match status" value="1"/>
</dbReference>
<organism evidence="4 5">
    <name type="scientific">Alistipes dispar</name>
    <dbReference type="NCBI Taxonomy" id="2585119"/>
    <lineage>
        <taxon>Bacteria</taxon>
        <taxon>Pseudomonadati</taxon>
        <taxon>Bacteroidota</taxon>
        <taxon>Bacteroidia</taxon>
        <taxon>Bacteroidales</taxon>
        <taxon>Rikenellaceae</taxon>
        <taxon>Alistipes</taxon>
    </lineage>
</organism>
<evidence type="ECO:0000259" key="2">
    <source>
        <dbReference type="Pfam" id="PF13175"/>
    </source>
</evidence>
<reference evidence="5" key="1">
    <citation type="submission" date="2019-06" db="EMBL/GenBank/DDBJ databases">
        <title>Alistipes onderdonkii subsp. vulgaris subsp. nov., Alistipes dispar sp. nov. and Alistipes communis sp. nov., isolated from human faeces, and creation of Alistipes onderdonkii subsp. onderdonkii subsp. nov.</title>
        <authorList>
            <person name="Sakamoto M."/>
            <person name="Ikeyama N."/>
            <person name="Ogata Y."/>
            <person name="Suda W."/>
            <person name="Iino T."/>
            <person name="Hattori M."/>
            <person name="Ohkuma M."/>
        </authorList>
    </citation>
    <scope>NUCLEOTIDE SEQUENCE [LARGE SCALE GENOMIC DNA]</scope>
    <source>
        <strain evidence="5">5CPEGH6</strain>
    </source>
</reference>
<dbReference type="OrthoDB" id="9805802at2"/>
<feature type="coiled-coil region" evidence="1">
    <location>
        <begin position="380"/>
        <end position="407"/>
    </location>
</feature>
<evidence type="ECO:0000313" key="4">
    <source>
        <dbReference type="EMBL" id="BBL06878.1"/>
    </source>
</evidence>
<name>A0A4Y1X3H8_9BACT</name>
<keyword evidence="1" id="KW-0175">Coiled coil</keyword>
<keyword evidence="5" id="KW-1185">Reference proteome</keyword>
<dbReference type="RefSeq" id="WP_141428743.1">
    <property type="nucleotide sequence ID" value="NZ_AP019736.1"/>
</dbReference>
<dbReference type="Pfam" id="PF13175">
    <property type="entry name" value="AAA_15"/>
    <property type="match status" value="1"/>
</dbReference>
<dbReference type="InterPro" id="IPR003959">
    <property type="entry name" value="ATPase_AAA_core"/>
</dbReference>
<feature type="domain" description="Endonuclease GajA/Old nuclease/RecF-like AAA" evidence="2">
    <location>
        <begin position="5"/>
        <end position="113"/>
    </location>
</feature>
<dbReference type="Proteomes" id="UP000319374">
    <property type="component" value="Chromosome"/>
</dbReference>
<sequence length="621" mass="71824">MNNLIKQIEITNFRSIKHTIIDCSSYNLFCGQNDVGKSNVLKALNLFFNQETDFQTPFNFFTDYNKYALAEAQSSKKGKQFIRIKVTFNTPRSYKSIPNQTFYIEKTYDRNDRSGSGTTRYSEDSTIARTSISRLYNQIRYVYIPALKGKEVVQYLLGLLGEQQLIGQKQIDDLNQHINEKTRNLTGLLNESNIGINVTFGLPTLLRDFWQQLSVGTNYEYIEKITQQISKKKGAEVDLNPKLYQIPLTMRGDGVKSKFLPPILKWLQNNNQSMIFIWGIDEPENSLEFRAAEALSTLFCDEYAKTTQIFATSHSMAFINPRESAKVKPTIFRTMRSKYGETEFRNIDDLFKDSQSTELLEEIGALEIQQKLISTFREQIDAQIKVKQTFEAQVKDLQDKIEKLKKPLVITEGKTDIKHIKKAQEKLGIIDIDFEQIEENNQPSGEDDLKKLLAHLSKIPHAHKIIGLFDRDHDPIIKDIEKDRQVYKDYGNNVYAFCIPVPQFRIDKDQTKISIEYLYTDDEIKTPLENGCRLFFGTEFTKHSLRHNTENLILRYPDGKGEDKIIENNGGQAVFDKDEQNVLAKKDDFAEAILHDKIQISAQSWENFRPIFDKIKKIGEL</sequence>
<evidence type="ECO:0000259" key="3">
    <source>
        <dbReference type="Pfam" id="PF13304"/>
    </source>
</evidence>
<evidence type="ECO:0000256" key="1">
    <source>
        <dbReference type="SAM" id="Coils"/>
    </source>
</evidence>
<dbReference type="Pfam" id="PF13304">
    <property type="entry name" value="AAA_21"/>
    <property type="match status" value="1"/>
</dbReference>
<dbReference type="AlphaFoldDB" id="A0A4Y1X3H8"/>
<gene>
    <name evidence="4" type="ORF">A5CPEGH6_15160</name>
</gene>
<protein>
    <submittedName>
        <fullName evidence="4">Uncharacterized protein</fullName>
    </submittedName>
</protein>
<dbReference type="GeneID" id="98673493"/>
<dbReference type="InterPro" id="IPR027417">
    <property type="entry name" value="P-loop_NTPase"/>
</dbReference>
<dbReference type="Gene3D" id="3.40.50.300">
    <property type="entry name" value="P-loop containing nucleotide triphosphate hydrolases"/>
    <property type="match status" value="1"/>
</dbReference>
<proteinExistence type="predicted"/>
<dbReference type="EMBL" id="AP019736">
    <property type="protein sequence ID" value="BBL06878.1"/>
    <property type="molecule type" value="Genomic_DNA"/>
</dbReference>
<dbReference type="KEGG" id="ada:A5CPEGH6_15160"/>
<dbReference type="GO" id="GO:0016887">
    <property type="term" value="F:ATP hydrolysis activity"/>
    <property type="evidence" value="ECO:0007669"/>
    <property type="project" value="InterPro"/>
</dbReference>
<dbReference type="InterPro" id="IPR051396">
    <property type="entry name" value="Bact_Antivir_Def_Nuclease"/>
</dbReference>
<dbReference type="GO" id="GO:0005524">
    <property type="term" value="F:ATP binding"/>
    <property type="evidence" value="ECO:0007669"/>
    <property type="project" value="InterPro"/>
</dbReference>
<dbReference type="PANTHER" id="PTHR43581">
    <property type="entry name" value="ATP/GTP PHOSPHATASE"/>
    <property type="match status" value="1"/>
</dbReference>